<accession>A0A2H0XD94</accession>
<dbReference type="Gene3D" id="1.10.10.410">
    <property type="match status" value="1"/>
</dbReference>
<organism evidence="1 2">
    <name type="scientific">candidate division WWE3 bacterium CG08_land_8_20_14_0_20_40_13</name>
    <dbReference type="NCBI Taxonomy" id="1975084"/>
    <lineage>
        <taxon>Bacteria</taxon>
        <taxon>Katanobacteria</taxon>
    </lineage>
</organism>
<name>A0A2H0XD94_UNCKA</name>
<dbReference type="EMBL" id="PEYT01000027">
    <property type="protein sequence ID" value="PIS22862.1"/>
    <property type="molecule type" value="Genomic_DNA"/>
</dbReference>
<evidence type="ECO:0008006" key="3">
    <source>
        <dbReference type="Google" id="ProtNLM"/>
    </source>
</evidence>
<dbReference type="GO" id="GO:0016884">
    <property type="term" value="F:carbon-nitrogen ligase activity, with glutamine as amido-N-donor"/>
    <property type="evidence" value="ECO:0007669"/>
    <property type="project" value="InterPro"/>
</dbReference>
<evidence type="ECO:0000313" key="1">
    <source>
        <dbReference type="EMBL" id="PIS22862.1"/>
    </source>
</evidence>
<reference evidence="2" key="1">
    <citation type="submission" date="2017-09" db="EMBL/GenBank/DDBJ databases">
        <title>Depth-based differentiation of microbial function through sediment-hosted aquifers and enrichment of novel symbionts in the deep terrestrial subsurface.</title>
        <authorList>
            <person name="Probst A.J."/>
            <person name="Ladd B."/>
            <person name="Jarett J.K."/>
            <person name="Geller-Mcgrath D.E."/>
            <person name="Sieber C.M.K."/>
            <person name="Emerson J.B."/>
            <person name="Anantharaman K."/>
            <person name="Thomas B.C."/>
            <person name="Malmstrom R."/>
            <person name="Stieglmeier M."/>
            <person name="Klingl A."/>
            <person name="Woyke T."/>
            <person name="Ryan C.M."/>
            <person name="Banfield J.F."/>
        </authorList>
    </citation>
    <scope>NUCLEOTIDE SEQUENCE [LARGE SCALE GENOMIC DNA]</scope>
</reference>
<dbReference type="InterPro" id="IPR042184">
    <property type="entry name" value="YqeY/Aim41_N"/>
</dbReference>
<dbReference type="Gene3D" id="1.10.1510.10">
    <property type="entry name" value="Uncharacterised protein YqeY/AIM41 PF09424, N-terminal domain"/>
    <property type="match status" value="1"/>
</dbReference>
<dbReference type="Pfam" id="PF09424">
    <property type="entry name" value="YqeY"/>
    <property type="match status" value="1"/>
</dbReference>
<protein>
    <recommendedName>
        <fullName evidence="3">Glutamyl-tRNA amidotransferase</fullName>
    </recommendedName>
</protein>
<dbReference type="InterPro" id="IPR023168">
    <property type="entry name" value="GatB_Yqey_C_2"/>
</dbReference>
<dbReference type="InterPro" id="IPR019004">
    <property type="entry name" value="YqeY/Aim41"/>
</dbReference>
<proteinExistence type="predicted"/>
<dbReference type="Proteomes" id="UP000230340">
    <property type="component" value="Unassembled WGS sequence"/>
</dbReference>
<sequence length="148" mass="16503">MVNRIKSDLLLAQKTQDAVKLRTLRMLLADIKNKEIEFRPLNRTLTDADVISLVQKGIKSRAEAVEMFKKGSRDDLVKKEEDEIAVLKTYLPEMMGEDEVKSIVNKVIAETGATTVAQMGIVMAELKVKLAGKADMSVVGKMVREALR</sequence>
<evidence type="ECO:0000313" key="2">
    <source>
        <dbReference type="Proteomes" id="UP000230340"/>
    </source>
</evidence>
<dbReference type="AlphaFoldDB" id="A0A2H0XD94"/>
<gene>
    <name evidence="1" type="ORF">COT49_03075</name>
</gene>
<dbReference type="PANTHER" id="PTHR28055">
    <property type="entry name" value="ALTERED INHERITANCE OF MITOCHONDRIA PROTEIN 41, MITOCHONDRIAL"/>
    <property type="match status" value="1"/>
</dbReference>
<dbReference type="PANTHER" id="PTHR28055:SF1">
    <property type="entry name" value="ALTERED INHERITANCE OF MITOCHONDRIA PROTEIN 41, MITOCHONDRIAL"/>
    <property type="match status" value="1"/>
</dbReference>
<dbReference type="SUPFAM" id="SSF89095">
    <property type="entry name" value="GatB/YqeY motif"/>
    <property type="match status" value="1"/>
</dbReference>
<dbReference type="InterPro" id="IPR003789">
    <property type="entry name" value="Asn/Gln_tRNA_amidoTrase-B-like"/>
</dbReference>
<comment type="caution">
    <text evidence="1">The sequence shown here is derived from an EMBL/GenBank/DDBJ whole genome shotgun (WGS) entry which is preliminary data.</text>
</comment>